<organism evidence="5 6">
    <name type="scientific">Halobacteriovorax vibrionivorans</name>
    <dbReference type="NCBI Taxonomy" id="2152716"/>
    <lineage>
        <taxon>Bacteria</taxon>
        <taxon>Pseudomonadati</taxon>
        <taxon>Bdellovibrionota</taxon>
        <taxon>Bacteriovoracia</taxon>
        <taxon>Bacteriovoracales</taxon>
        <taxon>Halobacteriovoraceae</taxon>
        <taxon>Halobacteriovorax</taxon>
    </lineage>
</organism>
<keyword evidence="6" id="KW-1185">Reference proteome</keyword>
<protein>
    <submittedName>
        <fullName evidence="5">MarR family transcriptional regulator</fullName>
    </submittedName>
</protein>
<gene>
    <name evidence="5" type="ORF">DAY19_10080</name>
</gene>
<keyword evidence="1" id="KW-0805">Transcription regulation</keyword>
<dbReference type="PROSITE" id="PS01117">
    <property type="entry name" value="HTH_MARR_1"/>
    <property type="match status" value="1"/>
</dbReference>
<dbReference type="PANTHER" id="PTHR33164:SF43">
    <property type="entry name" value="HTH-TYPE TRANSCRIPTIONAL REPRESSOR YETL"/>
    <property type="match status" value="1"/>
</dbReference>
<dbReference type="InterPro" id="IPR036390">
    <property type="entry name" value="WH_DNA-bd_sf"/>
</dbReference>
<dbReference type="InterPro" id="IPR023187">
    <property type="entry name" value="Tscrpt_reg_MarR-type_CS"/>
</dbReference>
<dbReference type="PROSITE" id="PS50995">
    <property type="entry name" value="HTH_MARR_2"/>
    <property type="match status" value="1"/>
</dbReference>
<proteinExistence type="predicted"/>
<keyword evidence="2" id="KW-0238">DNA-binding</keyword>
<dbReference type="CDD" id="cd00090">
    <property type="entry name" value="HTH_ARSR"/>
    <property type="match status" value="1"/>
</dbReference>
<evidence type="ECO:0000256" key="2">
    <source>
        <dbReference type="ARBA" id="ARBA00023125"/>
    </source>
</evidence>
<dbReference type="SMART" id="SM00347">
    <property type="entry name" value="HTH_MARR"/>
    <property type="match status" value="1"/>
</dbReference>
<dbReference type="Pfam" id="PF12802">
    <property type="entry name" value="MarR_2"/>
    <property type="match status" value="1"/>
</dbReference>
<evidence type="ECO:0000259" key="4">
    <source>
        <dbReference type="PROSITE" id="PS50995"/>
    </source>
</evidence>
<dbReference type="SUPFAM" id="SSF46785">
    <property type="entry name" value="Winged helix' DNA-binding domain"/>
    <property type="match status" value="1"/>
</dbReference>
<dbReference type="InterPro" id="IPR039422">
    <property type="entry name" value="MarR/SlyA-like"/>
</dbReference>
<accession>A0ABY0IJJ0</accession>
<dbReference type="InterPro" id="IPR000835">
    <property type="entry name" value="HTH_MarR-typ"/>
</dbReference>
<sequence length="142" mass="15909">MLVKDLAFSRILLDIMPFIVRSIRDEVKAVASPRISYPQFRALSNIGRGLTTVGELAEHHGISQPAMTKTINILVDEGLVTKKKSVEDGRLTLLSLSTKGQGLYNEVWSEVQEKISVKLKDFPIKNRKMMVSNLEKLKSIIS</sequence>
<evidence type="ECO:0000313" key="6">
    <source>
        <dbReference type="Proteomes" id="UP000443582"/>
    </source>
</evidence>
<dbReference type="InterPro" id="IPR036388">
    <property type="entry name" value="WH-like_DNA-bd_sf"/>
</dbReference>
<dbReference type="EMBL" id="QDKL01000002">
    <property type="protein sequence ID" value="RZF22021.1"/>
    <property type="molecule type" value="Genomic_DNA"/>
</dbReference>
<keyword evidence="3" id="KW-0804">Transcription</keyword>
<dbReference type="Gene3D" id="1.10.10.10">
    <property type="entry name" value="Winged helix-like DNA-binding domain superfamily/Winged helix DNA-binding domain"/>
    <property type="match status" value="1"/>
</dbReference>
<comment type="caution">
    <text evidence="5">The sequence shown here is derived from an EMBL/GenBank/DDBJ whole genome shotgun (WGS) entry which is preliminary data.</text>
</comment>
<evidence type="ECO:0000256" key="3">
    <source>
        <dbReference type="ARBA" id="ARBA00023163"/>
    </source>
</evidence>
<dbReference type="Proteomes" id="UP000443582">
    <property type="component" value="Unassembled WGS sequence"/>
</dbReference>
<feature type="domain" description="HTH marR-type" evidence="4">
    <location>
        <begin position="1"/>
        <end position="139"/>
    </location>
</feature>
<reference evidence="6" key="1">
    <citation type="journal article" date="2019" name="Int. J. Syst. Evol. Microbiol.">
        <title>Halobacteriovorax valvorus sp. nov., a novel prokaryotic predator isolated from coastal seawater of China.</title>
        <authorList>
            <person name="Chen M.-X."/>
        </authorList>
    </citation>
    <scope>NUCLEOTIDE SEQUENCE [LARGE SCALE GENOMIC DNA]</scope>
    <source>
        <strain evidence="6">BL9</strain>
    </source>
</reference>
<evidence type="ECO:0000313" key="5">
    <source>
        <dbReference type="EMBL" id="RZF22021.1"/>
    </source>
</evidence>
<name>A0ABY0IJJ0_9BACT</name>
<evidence type="ECO:0000256" key="1">
    <source>
        <dbReference type="ARBA" id="ARBA00023015"/>
    </source>
</evidence>
<dbReference type="InterPro" id="IPR011991">
    <property type="entry name" value="ArsR-like_HTH"/>
</dbReference>
<dbReference type="PANTHER" id="PTHR33164">
    <property type="entry name" value="TRANSCRIPTIONAL REGULATOR, MARR FAMILY"/>
    <property type="match status" value="1"/>
</dbReference>